<evidence type="ECO:0000256" key="1">
    <source>
        <dbReference type="SAM" id="Coils"/>
    </source>
</evidence>
<evidence type="ECO:0000313" key="3">
    <source>
        <dbReference type="Proteomes" id="UP000053815"/>
    </source>
</evidence>
<keyword evidence="3" id="KW-1185">Reference proteome</keyword>
<evidence type="ECO:0000313" key="2">
    <source>
        <dbReference type="EMBL" id="GAN07335.1"/>
    </source>
</evidence>
<name>A0A0C9LVT5_9FUNG</name>
<dbReference type="EMBL" id="DF836446">
    <property type="protein sequence ID" value="GAN07335.1"/>
    <property type="molecule type" value="Genomic_DNA"/>
</dbReference>
<gene>
    <name evidence="2" type="ORF">MAM1_0157d06831</name>
</gene>
<sequence>MSIQQDSMNSSSLAIASSVLFPHNANESTMLKRRKVKLQTLPGAWIEDNNLEEDEQDKENIQQFVKIVSATPPRLPNQIIATSAAASDEDIEFLKQTIANLRTEKEKLEETNNIVKKSIQIVARKRMIAQTNSHLKKTQKQQISDAASAITDEEEDIYIVVPSDFMPTQEEMKAAGLDGWEWISAY</sequence>
<organism evidence="2">
    <name type="scientific">Mucor ambiguus</name>
    <dbReference type="NCBI Taxonomy" id="91626"/>
    <lineage>
        <taxon>Eukaryota</taxon>
        <taxon>Fungi</taxon>
        <taxon>Fungi incertae sedis</taxon>
        <taxon>Mucoromycota</taxon>
        <taxon>Mucoromycotina</taxon>
        <taxon>Mucoromycetes</taxon>
        <taxon>Mucorales</taxon>
        <taxon>Mucorineae</taxon>
        <taxon>Mucoraceae</taxon>
        <taxon>Mucor</taxon>
    </lineage>
</organism>
<dbReference type="AlphaFoldDB" id="A0A0C9LVT5"/>
<dbReference type="OrthoDB" id="2268044at2759"/>
<reference evidence="2" key="1">
    <citation type="submission" date="2014-09" db="EMBL/GenBank/DDBJ databases">
        <title>Draft genome sequence of an oleaginous Mucoromycotina fungus Mucor ambiguus NBRC6742.</title>
        <authorList>
            <person name="Takeda I."/>
            <person name="Yamane N."/>
            <person name="Morita T."/>
            <person name="Tamano K."/>
            <person name="Machida M."/>
            <person name="Baker S."/>
            <person name="Koike H."/>
        </authorList>
    </citation>
    <scope>NUCLEOTIDE SEQUENCE</scope>
    <source>
        <strain evidence="2">NBRC 6742</strain>
    </source>
</reference>
<protein>
    <submittedName>
        <fullName evidence="2">Uncharacterized protein</fullName>
    </submittedName>
</protein>
<accession>A0A0C9LVT5</accession>
<dbReference type="Proteomes" id="UP000053815">
    <property type="component" value="Unassembled WGS sequence"/>
</dbReference>
<keyword evidence="1" id="KW-0175">Coiled coil</keyword>
<proteinExistence type="predicted"/>
<feature type="coiled-coil region" evidence="1">
    <location>
        <begin position="84"/>
        <end position="118"/>
    </location>
</feature>